<proteinExistence type="predicted"/>
<evidence type="ECO:0000259" key="1">
    <source>
        <dbReference type="Pfam" id="PF25372"/>
    </source>
</evidence>
<keyword evidence="3" id="KW-1185">Reference proteome</keyword>
<dbReference type="Pfam" id="PF25372">
    <property type="entry name" value="DUF7885"/>
    <property type="match status" value="1"/>
</dbReference>
<feature type="domain" description="F-box/LRR-repeat protein 15-like leucin rich repeat" evidence="1">
    <location>
        <begin position="161"/>
        <end position="294"/>
    </location>
</feature>
<comment type="caution">
    <text evidence="2">The sequence shown here is derived from an EMBL/GenBank/DDBJ whole genome shotgun (WGS) entry which is preliminary data.</text>
</comment>
<dbReference type="SUPFAM" id="SSF52047">
    <property type="entry name" value="RNI-like"/>
    <property type="match status" value="1"/>
</dbReference>
<dbReference type="FunFam" id="3.80.10.10:FF:000214">
    <property type="entry name" value="EIN3-binding F-box protein 1"/>
    <property type="match status" value="1"/>
</dbReference>
<dbReference type="GO" id="GO:0031146">
    <property type="term" value="P:SCF-dependent proteasomal ubiquitin-dependent protein catabolic process"/>
    <property type="evidence" value="ECO:0007669"/>
    <property type="project" value="TreeGrafter"/>
</dbReference>
<protein>
    <submittedName>
        <fullName evidence="2">EIN3-binding F-box protein 2</fullName>
    </submittedName>
</protein>
<name>A0A6A2YHM6_HIBSY</name>
<gene>
    <name evidence="2" type="ORF">F3Y22_tig00111758pilonHSYRG00106</name>
</gene>
<accession>A0A6A2YHM6</accession>
<dbReference type="AlphaFoldDB" id="A0A6A2YHM6"/>
<dbReference type="InterPro" id="IPR006553">
    <property type="entry name" value="Leu-rich_rpt_Cys-con_subtyp"/>
</dbReference>
<organism evidence="2 3">
    <name type="scientific">Hibiscus syriacus</name>
    <name type="common">Rose of Sharon</name>
    <dbReference type="NCBI Taxonomy" id="106335"/>
    <lineage>
        <taxon>Eukaryota</taxon>
        <taxon>Viridiplantae</taxon>
        <taxon>Streptophyta</taxon>
        <taxon>Embryophyta</taxon>
        <taxon>Tracheophyta</taxon>
        <taxon>Spermatophyta</taxon>
        <taxon>Magnoliopsida</taxon>
        <taxon>eudicotyledons</taxon>
        <taxon>Gunneridae</taxon>
        <taxon>Pentapetalae</taxon>
        <taxon>rosids</taxon>
        <taxon>malvids</taxon>
        <taxon>Malvales</taxon>
        <taxon>Malvaceae</taxon>
        <taxon>Malvoideae</taxon>
        <taxon>Hibiscus</taxon>
    </lineage>
</organism>
<dbReference type="Gene3D" id="3.80.10.10">
    <property type="entry name" value="Ribonuclease Inhibitor"/>
    <property type="match status" value="2"/>
</dbReference>
<sequence>MGNALGLQKLVSLMISSCRGLTDVSLDAMGKGCINLKQMCLRKCCFVSDNGLLAFAKSVGSLEYLQLEECNRITQSGIFGVLSNGGLKSLTLVKCMGIKDISLEVPLPTPCNLLKSLSVRNCPGFGTRSLAMVGKLCPRLQHLDLSGLYGITTAGLLPLLESCEAGLVKVNLSSCLNMTDEVVLALTRLHGETLEFLNLDGCRKITDASLVSIADNCIFLSDLDISRCAITDSGVAALSRVEQLNMQVLSLSGCSGVSNKILPLLKKLGKTLVGLNLQHCNSISSRTIELLVETLWRCDILF</sequence>
<dbReference type="GO" id="GO:0019005">
    <property type="term" value="C:SCF ubiquitin ligase complex"/>
    <property type="evidence" value="ECO:0007669"/>
    <property type="project" value="TreeGrafter"/>
</dbReference>
<dbReference type="InterPro" id="IPR032675">
    <property type="entry name" value="LRR_dom_sf"/>
</dbReference>
<evidence type="ECO:0000313" key="3">
    <source>
        <dbReference type="Proteomes" id="UP000436088"/>
    </source>
</evidence>
<dbReference type="EMBL" id="VEPZ02001419">
    <property type="protein sequence ID" value="KAE8674334.1"/>
    <property type="molecule type" value="Genomic_DNA"/>
</dbReference>
<evidence type="ECO:0000313" key="2">
    <source>
        <dbReference type="EMBL" id="KAE8674334.1"/>
    </source>
</evidence>
<dbReference type="Proteomes" id="UP000436088">
    <property type="component" value="Unassembled WGS sequence"/>
</dbReference>
<dbReference type="SMART" id="SM00367">
    <property type="entry name" value="LRR_CC"/>
    <property type="match status" value="9"/>
</dbReference>
<dbReference type="PANTHER" id="PTHR13318:SF178">
    <property type="entry name" value="OS02G0200900 PROTEIN"/>
    <property type="match status" value="1"/>
</dbReference>
<dbReference type="PANTHER" id="PTHR13318">
    <property type="entry name" value="PARTNER OF PAIRED, ISOFORM B-RELATED"/>
    <property type="match status" value="1"/>
</dbReference>
<dbReference type="InterPro" id="IPR057207">
    <property type="entry name" value="FBXL15_LRR"/>
</dbReference>
<reference evidence="2" key="1">
    <citation type="submission" date="2019-09" db="EMBL/GenBank/DDBJ databases">
        <title>Draft genome information of white flower Hibiscus syriacus.</title>
        <authorList>
            <person name="Kim Y.-M."/>
        </authorList>
    </citation>
    <scope>NUCLEOTIDE SEQUENCE [LARGE SCALE GENOMIC DNA]</scope>
    <source>
        <strain evidence="2">YM2019G1</strain>
    </source>
</reference>